<name>A0A068QRL4_9GAMM</name>
<dbReference type="KEGG" id="xdo:XDD1_1978"/>
<sequence>MFVSNTFHIDTIKDEMYMYILN</sequence>
<gene>
    <name evidence="1" type="ORF">XDD1_1978</name>
</gene>
<dbReference type="Proteomes" id="UP000032721">
    <property type="component" value="Chromosome"/>
</dbReference>
<protein>
    <submittedName>
        <fullName evidence="1">Uncharacterized protein</fullName>
    </submittedName>
</protein>
<evidence type="ECO:0000313" key="1">
    <source>
        <dbReference type="EMBL" id="CDG17677.1"/>
    </source>
</evidence>
<dbReference type="EMBL" id="FO704550">
    <property type="protein sequence ID" value="CDG17677.1"/>
    <property type="molecule type" value="Genomic_DNA"/>
</dbReference>
<dbReference type="HOGENOM" id="CLU_222047_0_0_6"/>
<dbReference type="AlphaFoldDB" id="A0A068QRL4"/>
<proteinExistence type="predicted"/>
<evidence type="ECO:0000313" key="2">
    <source>
        <dbReference type="Proteomes" id="UP000032721"/>
    </source>
</evidence>
<organism evidence="1 2">
    <name type="scientific">Xenorhabdus doucetiae</name>
    <dbReference type="NCBI Taxonomy" id="351671"/>
    <lineage>
        <taxon>Bacteria</taxon>
        <taxon>Pseudomonadati</taxon>
        <taxon>Pseudomonadota</taxon>
        <taxon>Gammaproteobacteria</taxon>
        <taxon>Enterobacterales</taxon>
        <taxon>Morganellaceae</taxon>
        <taxon>Xenorhabdus</taxon>
    </lineage>
</organism>
<reference evidence="1 2" key="1">
    <citation type="submission" date="2013-07" db="EMBL/GenBank/DDBJ databases">
        <authorList>
            <person name="Genoscope - CEA"/>
        </authorList>
    </citation>
    <scope>NUCLEOTIDE SEQUENCE [LARGE SCALE GENOMIC DNA]</scope>
    <source>
        <strain evidence="2">FRM16 / DSM 17909</strain>
    </source>
</reference>
<accession>A0A068QRL4</accession>